<name>M9P103_9GAMM</name>
<gene>
    <name evidence="2" type="primary">wpaK</name>
</gene>
<dbReference type="InterPro" id="IPR001173">
    <property type="entry name" value="Glyco_trans_2-like"/>
</dbReference>
<accession>M9P103</accession>
<organism evidence="2">
    <name type="scientific">Providencia alcalifaciens</name>
    <dbReference type="NCBI Taxonomy" id="126385"/>
    <lineage>
        <taxon>Bacteria</taxon>
        <taxon>Pseudomonadati</taxon>
        <taxon>Pseudomonadota</taxon>
        <taxon>Gammaproteobacteria</taxon>
        <taxon>Enterobacterales</taxon>
        <taxon>Morganellaceae</taxon>
        <taxon>Providencia</taxon>
    </lineage>
</organism>
<dbReference type="EMBL" id="JQ801294">
    <property type="protein sequence ID" value="AFV53197.1"/>
    <property type="molecule type" value="Genomic_DNA"/>
</dbReference>
<dbReference type="Gene3D" id="3.90.550.10">
    <property type="entry name" value="Spore Coat Polysaccharide Biosynthesis Protein SpsA, Chain A"/>
    <property type="match status" value="1"/>
</dbReference>
<proteinExistence type="predicted"/>
<feature type="domain" description="Glycosyltransferase 2-like" evidence="1">
    <location>
        <begin position="10"/>
        <end position="136"/>
    </location>
</feature>
<protein>
    <submittedName>
        <fullName evidence="2">WpaK</fullName>
    </submittedName>
</protein>
<dbReference type="Pfam" id="PF00535">
    <property type="entry name" value="Glycos_transf_2"/>
    <property type="match status" value="1"/>
</dbReference>
<dbReference type="AlphaFoldDB" id="M9P103"/>
<evidence type="ECO:0000259" key="1">
    <source>
        <dbReference type="Pfam" id="PF00535"/>
    </source>
</evidence>
<evidence type="ECO:0000313" key="2">
    <source>
        <dbReference type="EMBL" id="AFV53197.1"/>
    </source>
</evidence>
<sequence>MDTQSQPYVSIIMPCYNSEKHINETIESILKQTYEFFELIIVDDCSKDNTVELVKAYNDPRIKLIVSTENGGAGKTRNIALSNASFNFIAFIDADDVWLNNKLQLQMDYLLNNPDVDVICTGYDFIDESSEQISGKVLPDTEISLNSYMRNTCIGCSTALINKKNKGEFKFSEIRLRQDTHLWISLLIKGYNINGLQDILVQYRIRKNQISGNKVNAAIKTFKLYWGFKELSAPQRIINFLFYAINGVTKRLNKG</sequence>
<dbReference type="GO" id="GO:0016758">
    <property type="term" value="F:hexosyltransferase activity"/>
    <property type="evidence" value="ECO:0007669"/>
    <property type="project" value="UniProtKB-ARBA"/>
</dbReference>
<dbReference type="PANTHER" id="PTHR22916">
    <property type="entry name" value="GLYCOSYLTRANSFERASE"/>
    <property type="match status" value="1"/>
</dbReference>
<dbReference type="PANTHER" id="PTHR22916:SF3">
    <property type="entry name" value="UDP-GLCNAC:BETAGAL BETA-1,3-N-ACETYLGLUCOSAMINYLTRANSFERASE-LIKE PROTEIN 1"/>
    <property type="match status" value="1"/>
</dbReference>
<dbReference type="SUPFAM" id="SSF53448">
    <property type="entry name" value="Nucleotide-diphospho-sugar transferases"/>
    <property type="match status" value="1"/>
</dbReference>
<reference evidence="2" key="1">
    <citation type="journal article" date="2012" name="Glycobiology">
        <title>Genetic analysis of the O-antigen of Providencia alcalifaciens O30 and biochemical characterization of a formyltransferase involved in the synthesis of a Qui4N derivative.</title>
        <authorList>
            <person name="Liu B."/>
            <person name="Chen M."/>
            <person name="Perepelov A.V."/>
            <person name="Liu J."/>
            <person name="Ovchinnikova O.G."/>
            <person name="Zhou D."/>
            <person name="Feng L."/>
            <person name="Rozalski A."/>
            <person name="Knirel Y.A."/>
            <person name="Wang L."/>
        </authorList>
    </citation>
    <scope>NUCLEOTIDE SEQUENCE</scope>
    <source>
        <strain evidence="2">19372</strain>
    </source>
</reference>
<dbReference type="InterPro" id="IPR029044">
    <property type="entry name" value="Nucleotide-diphossugar_trans"/>
</dbReference>